<proteinExistence type="predicted"/>
<dbReference type="Proteomes" id="UP000004507">
    <property type="component" value="Unassembled WGS sequence"/>
</dbReference>
<protein>
    <recommendedName>
        <fullName evidence="3">LysM domain-containing protein</fullName>
    </recommendedName>
</protein>
<dbReference type="STRING" id="314232.SKA53_11208"/>
<dbReference type="Gene3D" id="3.10.350.10">
    <property type="entry name" value="LysM domain"/>
    <property type="match status" value="1"/>
</dbReference>
<accession>A3V216</accession>
<evidence type="ECO:0000313" key="1">
    <source>
        <dbReference type="EMBL" id="EAQ07397.1"/>
    </source>
</evidence>
<organism evidence="1 2">
    <name type="scientific">Yoonia vestfoldensis SKA53</name>
    <dbReference type="NCBI Taxonomy" id="314232"/>
    <lineage>
        <taxon>Bacteria</taxon>
        <taxon>Pseudomonadati</taxon>
        <taxon>Pseudomonadota</taxon>
        <taxon>Alphaproteobacteria</taxon>
        <taxon>Rhodobacterales</taxon>
        <taxon>Paracoccaceae</taxon>
        <taxon>Yoonia</taxon>
    </lineage>
</organism>
<gene>
    <name evidence="1" type="ORF">SKA53_11208</name>
</gene>
<evidence type="ECO:0008006" key="3">
    <source>
        <dbReference type="Google" id="ProtNLM"/>
    </source>
</evidence>
<name>A3V216_9RHOB</name>
<keyword evidence="2" id="KW-1185">Reference proteome</keyword>
<dbReference type="HOGENOM" id="CLU_2118558_0_0_5"/>
<dbReference type="eggNOG" id="COG1388">
    <property type="taxonomic scope" value="Bacteria"/>
</dbReference>
<dbReference type="InterPro" id="IPR036779">
    <property type="entry name" value="LysM_dom_sf"/>
</dbReference>
<dbReference type="AlphaFoldDB" id="A3V216"/>
<sequence>MRLGQVILPLLAVFMLPHVAKAQEPWVLLCMADCSDTAASGQRHIIAPGENLLGILRQYRYGSTGLQTVIEKIVQDNPRAFLRGDPDRMVAGQTLILPEASGFPTVPDDIYVF</sequence>
<evidence type="ECO:0000313" key="2">
    <source>
        <dbReference type="Proteomes" id="UP000004507"/>
    </source>
</evidence>
<dbReference type="OrthoDB" id="7860706at2"/>
<comment type="caution">
    <text evidence="1">The sequence shown here is derived from an EMBL/GenBank/DDBJ whole genome shotgun (WGS) entry which is preliminary data.</text>
</comment>
<reference evidence="1 2" key="1">
    <citation type="submission" date="2006-01" db="EMBL/GenBank/DDBJ databases">
        <authorList>
            <person name="Hagstrom A."/>
            <person name="Ferriera S."/>
            <person name="Johnson J."/>
            <person name="Kravitz S."/>
            <person name="Halpern A."/>
            <person name="Remington K."/>
            <person name="Beeson K."/>
            <person name="Tran B."/>
            <person name="Rogers Y.-H."/>
            <person name="Friedman R."/>
            <person name="Venter J.C."/>
        </authorList>
    </citation>
    <scope>NUCLEOTIDE SEQUENCE [LARGE SCALE GENOMIC DNA]</scope>
    <source>
        <strain evidence="1 2">SKA53</strain>
    </source>
</reference>
<dbReference type="EMBL" id="AAMS01000002">
    <property type="protein sequence ID" value="EAQ07397.1"/>
    <property type="molecule type" value="Genomic_DNA"/>
</dbReference>